<dbReference type="InterPro" id="IPR038731">
    <property type="entry name" value="RgtA/B/C-like"/>
</dbReference>
<reference evidence="10 11" key="1">
    <citation type="submission" date="2016-12" db="EMBL/GenBank/DDBJ databases">
        <title>Trade-off between light-utilization and light-protection in marine flavobacteria.</title>
        <authorList>
            <person name="Kumagai Y."/>
            <person name="Yoshizawa S."/>
            <person name="Kogure K."/>
            <person name="Iwasaki W."/>
        </authorList>
    </citation>
    <scope>NUCLEOTIDE SEQUENCE [LARGE SCALE GENOMIC DNA]</scope>
    <source>
        <strain evidence="10 11">KCTC 12100</strain>
    </source>
</reference>
<feature type="transmembrane region" description="Helical" evidence="8">
    <location>
        <begin position="71"/>
        <end position="92"/>
    </location>
</feature>
<protein>
    <recommendedName>
        <fullName evidence="9">Glycosyltransferase RgtA/B/C/D-like domain-containing protein</fullName>
    </recommendedName>
</protein>
<dbReference type="GO" id="GO:0005886">
    <property type="term" value="C:plasma membrane"/>
    <property type="evidence" value="ECO:0007669"/>
    <property type="project" value="UniProtKB-SubCell"/>
</dbReference>
<dbReference type="OrthoDB" id="9813729at2"/>
<dbReference type="PANTHER" id="PTHR33908">
    <property type="entry name" value="MANNOSYLTRANSFERASE YKCB-RELATED"/>
    <property type="match status" value="1"/>
</dbReference>
<comment type="subcellular location">
    <subcellularLocation>
        <location evidence="1">Cell membrane</location>
        <topology evidence="1">Multi-pass membrane protein</topology>
    </subcellularLocation>
</comment>
<feature type="transmembrane region" description="Helical" evidence="8">
    <location>
        <begin position="280"/>
        <end position="298"/>
    </location>
</feature>
<feature type="transmembrane region" description="Helical" evidence="8">
    <location>
        <begin position="173"/>
        <end position="191"/>
    </location>
</feature>
<dbReference type="GO" id="GO:0009103">
    <property type="term" value="P:lipopolysaccharide biosynthetic process"/>
    <property type="evidence" value="ECO:0007669"/>
    <property type="project" value="UniProtKB-ARBA"/>
</dbReference>
<feature type="transmembrane region" description="Helical" evidence="8">
    <location>
        <begin position="99"/>
        <end position="123"/>
    </location>
</feature>
<dbReference type="Pfam" id="PF13231">
    <property type="entry name" value="PMT_2"/>
    <property type="match status" value="1"/>
</dbReference>
<dbReference type="RefSeq" id="WP_105047996.1">
    <property type="nucleotide sequence ID" value="NZ_CP150661.1"/>
</dbReference>
<keyword evidence="5 8" id="KW-0812">Transmembrane</keyword>
<evidence type="ECO:0000313" key="11">
    <source>
        <dbReference type="Proteomes" id="UP000247345"/>
    </source>
</evidence>
<keyword evidence="3" id="KW-0328">Glycosyltransferase</keyword>
<keyword evidence="4" id="KW-0808">Transferase</keyword>
<comment type="caution">
    <text evidence="10">The sequence shown here is derived from an EMBL/GenBank/DDBJ whole genome shotgun (WGS) entry which is preliminary data.</text>
</comment>
<keyword evidence="6 8" id="KW-1133">Transmembrane helix</keyword>
<evidence type="ECO:0000256" key="6">
    <source>
        <dbReference type="ARBA" id="ARBA00022989"/>
    </source>
</evidence>
<keyword evidence="2" id="KW-1003">Cell membrane</keyword>
<feature type="transmembrane region" description="Helical" evidence="8">
    <location>
        <begin position="129"/>
        <end position="145"/>
    </location>
</feature>
<dbReference type="Proteomes" id="UP000247345">
    <property type="component" value="Unassembled WGS sequence"/>
</dbReference>
<evidence type="ECO:0000256" key="4">
    <source>
        <dbReference type="ARBA" id="ARBA00022679"/>
    </source>
</evidence>
<organism evidence="10 11">
    <name type="scientific">Polaribacter butkevichii</name>
    <dbReference type="NCBI Taxonomy" id="218490"/>
    <lineage>
        <taxon>Bacteria</taxon>
        <taxon>Pseudomonadati</taxon>
        <taxon>Bacteroidota</taxon>
        <taxon>Flavobacteriia</taxon>
        <taxon>Flavobacteriales</taxon>
        <taxon>Flavobacteriaceae</taxon>
    </lineage>
</organism>
<feature type="transmembrane region" description="Helical" evidence="8">
    <location>
        <begin position="152"/>
        <end position="167"/>
    </location>
</feature>
<evidence type="ECO:0000313" key="10">
    <source>
        <dbReference type="EMBL" id="PQJ72333.1"/>
    </source>
</evidence>
<dbReference type="PANTHER" id="PTHR33908:SF11">
    <property type="entry name" value="MEMBRANE PROTEIN"/>
    <property type="match status" value="1"/>
</dbReference>
<dbReference type="AlphaFoldDB" id="A0A2P6CBP8"/>
<accession>A0A2P6CBP8</accession>
<evidence type="ECO:0000256" key="3">
    <source>
        <dbReference type="ARBA" id="ARBA00022676"/>
    </source>
</evidence>
<dbReference type="GO" id="GO:0016763">
    <property type="term" value="F:pentosyltransferase activity"/>
    <property type="evidence" value="ECO:0007669"/>
    <property type="project" value="TreeGrafter"/>
</dbReference>
<name>A0A2P6CBP8_9FLAO</name>
<gene>
    <name evidence="10" type="ORF">BTO14_03300</name>
</gene>
<dbReference type="EMBL" id="MSCK01000001">
    <property type="protein sequence ID" value="PQJ72333.1"/>
    <property type="molecule type" value="Genomic_DNA"/>
</dbReference>
<dbReference type="InterPro" id="IPR050297">
    <property type="entry name" value="LipidA_mod_glycosyltrf_83"/>
</dbReference>
<feature type="transmembrane region" description="Helical" evidence="8">
    <location>
        <begin position="331"/>
        <end position="348"/>
    </location>
</feature>
<evidence type="ECO:0000256" key="7">
    <source>
        <dbReference type="ARBA" id="ARBA00023136"/>
    </source>
</evidence>
<feature type="transmembrane region" description="Helical" evidence="8">
    <location>
        <begin position="249"/>
        <end position="268"/>
    </location>
</feature>
<feature type="domain" description="Glycosyltransferase RgtA/B/C/D-like" evidence="9">
    <location>
        <begin position="49"/>
        <end position="213"/>
    </location>
</feature>
<feature type="transmembrane region" description="Helical" evidence="8">
    <location>
        <begin position="196"/>
        <end position="215"/>
    </location>
</feature>
<feature type="transmembrane region" description="Helical" evidence="8">
    <location>
        <begin position="304"/>
        <end position="324"/>
    </location>
</feature>
<keyword evidence="11" id="KW-1185">Reference proteome</keyword>
<evidence type="ECO:0000256" key="2">
    <source>
        <dbReference type="ARBA" id="ARBA00022475"/>
    </source>
</evidence>
<evidence type="ECO:0000256" key="8">
    <source>
        <dbReference type="SAM" id="Phobius"/>
    </source>
</evidence>
<evidence type="ECO:0000256" key="5">
    <source>
        <dbReference type="ARBA" id="ARBA00022692"/>
    </source>
</evidence>
<evidence type="ECO:0000259" key="9">
    <source>
        <dbReference type="Pfam" id="PF13231"/>
    </source>
</evidence>
<evidence type="ECO:0000256" key="1">
    <source>
        <dbReference type="ARBA" id="ARBA00004651"/>
    </source>
</evidence>
<sequence length="499" mass="58656">MHIPYKKTAFFVIIISTIFRLFWASQLEFGNDEVYYWLYAKYPDLSHFDHPSMVGFFIQFFTANLYFDSELAIRLAAILPTSIAMYVVFLIGRYLKNDFVGLLSVLLYNISIYGLIISGTFILPDAPMVLFWLLAFYFLIQVVPYQPKKENLLKLFLGFLCIGLAIYSKYQAIYLLLGVGLYVLFFNRKWLLKWQFYVAFIFPFVAVGLIVYWNYQNDFISYKFHNERVSFFNLKFRQASFLREIVGQIIYNNPYIFVTIILMIVAFIKKNFFFDKKIVRFFLLFSIPLMATTIYLSLSRDTLPHWSSVSYLTLLPLLAVYISTNKNIRRNLIIGCAFLMILLSGVALEINNGWVLPVQITETKEILGRKDALMDLYGWQQASKKVTKVLQAHNLTNLPIISDQWYPAAHIDYYIAKPNNMLVYGVGALTKIHKYYWINSQNRALTNHKVLYITDSRNFRNPAKVYSKKYNQFKLIETIPILRNKETVKYVFIYLLIRD</sequence>
<keyword evidence="7 8" id="KW-0472">Membrane</keyword>
<proteinExistence type="predicted"/>